<proteinExistence type="predicted"/>
<dbReference type="KEGG" id="bor:COCMIDRAFT_95969"/>
<dbReference type="RefSeq" id="XP_007688213.1">
    <property type="nucleotide sequence ID" value="XM_007690023.1"/>
</dbReference>
<organism evidence="2 3">
    <name type="scientific">Bipolaris oryzae ATCC 44560</name>
    <dbReference type="NCBI Taxonomy" id="930090"/>
    <lineage>
        <taxon>Eukaryota</taxon>
        <taxon>Fungi</taxon>
        <taxon>Dikarya</taxon>
        <taxon>Ascomycota</taxon>
        <taxon>Pezizomycotina</taxon>
        <taxon>Dothideomycetes</taxon>
        <taxon>Pleosporomycetidae</taxon>
        <taxon>Pleosporales</taxon>
        <taxon>Pleosporineae</taxon>
        <taxon>Pleosporaceae</taxon>
        <taxon>Bipolaris</taxon>
    </lineage>
</organism>
<evidence type="ECO:0000313" key="3">
    <source>
        <dbReference type="Proteomes" id="UP000054032"/>
    </source>
</evidence>
<feature type="region of interest" description="Disordered" evidence="1">
    <location>
        <begin position="42"/>
        <end position="104"/>
    </location>
</feature>
<evidence type="ECO:0000256" key="1">
    <source>
        <dbReference type="SAM" id="MobiDB-lite"/>
    </source>
</evidence>
<sequence>MQHEKDKRETTNTYTRRDSGVAQSCAKLPMFTEKCTNRAAIMNKPLPPVPRIKPAPKSVRMTGLPPSPHPITQPKNKKTSLTKPQSKTEPNPPRWKESRLTAPQTTLKSKISFRGLLTASKNGSVANNAAKRGIRDHTPPTHWRDAFVESAFEASKFIKQSAIEKLDEVIHATRRRKSSDVSFMCQGVEKGGLDVSD</sequence>
<dbReference type="OrthoDB" id="3800245at2759"/>
<evidence type="ECO:0000313" key="2">
    <source>
        <dbReference type="EMBL" id="EUC45297.1"/>
    </source>
</evidence>
<dbReference type="Proteomes" id="UP000054032">
    <property type="component" value="Unassembled WGS sequence"/>
</dbReference>
<accession>W6Z0L9</accession>
<dbReference type="AlphaFoldDB" id="W6Z0L9"/>
<dbReference type="GeneID" id="19128760"/>
<name>W6Z0L9_COCMI</name>
<dbReference type="HOGENOM" id="CLU_109443_0_0_1"/>
<feature type="compositionally biased region" description="Basic and acidic residues" evidence="1">
    <location>
        <begin position="1"/>
        <end position="19"/>
    </location>
</feature>
<reference evidence="2 3" key="1">
    <citation type="journal article" date="2013" name="PLoS Genet.">
        <title>Comparative genome structure, secondary metabolite, and effector coding capacity across Cochliobolus pathogens.</title>
        <authorList>
            <person name="Condon B.J."/>
            <person name="Leng Y."/>
            <person name="Wu D."/>
            <person name="Bushley K.E."/>
            <person name="Ohm R.A."/>
            <person name="Otillar R."/>
            <person name="Martin J."/>
            <person name="Schackwitz W."/>
            <person name="Grimwood J."/>
            <person name="MohdZainudin N."/>
            <person name="Xue C."/>
            <person name="Wang R."/>
            <person name="Manning V.A."/>
            <person name="Dhillon B."/>
            <person name="Tu Z.J."/>
            <person name="Steffenson B.J."/>
            <person name="Salamov A."/>
            <person name="Sun H."/>
            <person name="Lowry S."/>
            <person name="LaButti K."/>
            <person name="Han J."/>
            <person name="Copeland A."/>
            <person name="Lindquist E."/>
            <person name="Barry K."/>
            <person name="Schmutz J."/>
            <person name="Baker S.E."/>
            <person name="Ciuffetti L.M."/>
            <person name="Grigoriev I.V."/>
            <person name="Zhong S."/>
            <person name="Turgeon B.G."/>
        </authorList>
    </citation>
    <scope>NUCLEOTIDE SEQUENCE [LARGE SCALE GENOMIC DNA]</scope>
    <source>
        <strain evidence="2 3">ATCC 44560</strain>
    </source>
</reference>
<feature type="region of interest" description="Disordered" evidence="1">
    <location>
        <begin position="1"/>
        <end position="23"/>
    </location>
</feature>
<protein>
    <submittedName>
        <fullName evidence="2">Uncharacterized protein</fullName>
    </submittedName>
</protein>
<gene>
    <name evidence="2" type="ORF">COCMIDRAFT_95969</name>
</gene>
<keyword evidence="3" id="KW-1185">Reference proteome</keyword>
<dbReference type="EMBL" id="KI963987">
    <property type="protein sequence ID" value="EUC45297.1"/>
    <property type="molecule type" value="Genomic_DNA"/>
</dbReference>